<protein>
    <recommendedName>
        <fullName evidence="1">WW domain-containing protein</fullName>
    </recommendedName>
</protein>
<dbReference type="AlphaFoldDB" id="T0RQR5"/>
<organism evidence="2 3">
    <name type="scientific">Saprolegnia diclina (strain VS20)</name>
    <dbReference type="NCBI Taxonomy" id="1156394"/>
    <lineage>
        <taxon>Eukaryota</taxon>
        <taxon>Sar</taxon>
        <taxon>Stramenopiles</taxon>
        <taxon>Oomycota</taxon>
        <taxon>Saprolegniomycetes</taxon>
        <taxon>Saprolegniales</taxon>
        <taxon>Saprolegniaceae</taxon>
        <taxon>Saprolegnia</taxon>
    </lineage>
</organism>
<name>T0RQR5_SAPDV</name>
<dbReference type="SMART" id="SM00456">
    <property type="entry name" value="WW"/>
    <property type="match status" value="1"/>
</dbReference>
<evidence type="ECO:0000313" key="2">
    <source>
        <dbReference type="EMBL" id="EQC32447.1"/>
    </source>
</evidence>
<dbReference type="SUPFAM" id="SSF51045">
    <property type="entry name" value="WW domain"/>
    <property type="match status" value="1"/>
</dbReference>
<dbReference type="CDD" id="cd00201">
    <property type="entry name" value="WW"/>
    <property type="match status" value="1"/>
</dbReference>
<sequence length="291" mass="32889">MATMAQPLVTQARDEMTMATSLRDVVERMWSLPPGWPQLLCDAFGGLPQLPPDWQVRVSREHGLPYYANKELRCTQWRHPGLPDDVPIPPEVAGLKRVWRQLQEERAQRAAAEVAQRQAAADAARCAILDRLEDVVGPTALFAKVRHVQAILRVRCPFIRAVWRAFDPMRDILQLQLPTSVGGFLYDPVALPFSAHKSTIRALWPILRACVWYSLWLERNNRVFRTTLTPLPAAALAIKAATITRLHIRHLARRAVVPSLAESLHALRADPWRPRYLIPHSIPSPDHAPSA</sequence>
<dbReference type="Proteomes" id="UP000030762">
    <property type="component" value="Unassembled WGS sequence"/>
</dbReference>
<proteinExistence type="predicted"/>
<accession>T0RQR5</accession>
<dbReference type="Gene3D" id="2.20.70.10">
    <property type="match status" value="1"/>
</dbReference>
<reference evidence="2 3" key="1">
    <citation type="submission" date="2012-04" db="EMBL/GenBank/DDBJ databases">
        <title>The Genome Sequence of Saprolegnia declina VS20.</title>
        <authorList>
            <consortium name="The Broad Institute Genome Sequencing Platform"/>
            <person name="Russ C."/>
            <person name="Nusbaum C."/>
            <person name="Tyler B."/>
            <person name="van West P."/>
            <person name="Dieguez-Uribeondo J."/>
            <person name="de Bruijn I."/>
            <person name="Tripathy S."/>
            <person name="Jiang R."/>
            <person name="Young S.K."/>
            <person name="Zeng Q."/>
            <person name="Gargeya S."/>
            <person name="Fitzgerald M."/>
            <person name="Haas B."/>
            <person name="Abouelleil A."/>
            <person name="Alvarado L."/>
            <person name="Arachchi H.M."/>
            <person name="Berlin A."/>
            <person name="Chapman S.B."/>
            <person name="Goldberg J."/>
            <person name="Griggs A."/>
            <person name="Gujja S."/>
            <person name="Hansen M."/>
            <person name="Howarth C."/>
            <person name="Imamovic A."/>
            <person name="Larimer J."/>
            <person name="McCowen C."/>
            <person name="Montmayeur A."/>
            <person name="Murphy C."/>
            <person name="Neiman D."/>
            <person name="Pearson M."/>
            <person name="Priest M."/>
            <person name="Roberts A."/>
            <person name="Saif S."/>
            <person name="Shea T."/>
            <person name="Sisk P."/>
            <person name="Sykes S."/>
            <person name="Wortman J."/>
            <person name="Nusbaum C."/>
            <person name="Birren B."/>
        </authorList>
    </citation>
    <scope>NUCLEOTIDE SEQUENCE [LARGE SCALE GENOMIC DNA]</scope>
    <source>
        <strain evidence="2 3">VS20</strain>
    </source>
</reference>
<dbReference type="VEuPathDB" id="FungiDB:SDRG_09774"/>
<dbReference type="EMBL" id="JH767163">
    <property type="protein sequence ID" value="EQC32447.1"/>
    <property type="molecule type" value="Genomic_DNA"/>
</dbReference>
<dbReference type="InterPro" id="IPR001202">
    <property type="entry name" value="WW_dom"/>
</dbReference>
<dbReference type="OrthoDB" id="73834at2759"/>
<dbReference type="RefSeq" id="XP_008613948.1">
    <property type="nucleotide sequence ID" value="XM_008615726.1"/>
</dbReference>
<gene>
    <name evidence="2" type="ORF">SDRG_09774</name>
</gene>
<dbReference type="Pfam" id="PF00397">
    <property type="entry name" value="WW"/>
    <property type="match status" value="1"/>
</dbReference>
<feature type="domain" description="WW" evidence="1">
    <location>
        <begin position="48"/>
        <end position="82"/>
    </location>
</feature>
<dbReference type="PROSITE" id="PS50020">
    <property type="entry name" value="WW_DOMAIN_2"/>
    <property type="match status" value="1"/>
</dbReference>
<dbReference type="InParanoid" id="T0RQR5"/>
<evidence type="ECO:0000259" key="1">
    <source>
        <dbReference type="PROSITE" id="PS50020"/>
    </source>
</evidence>
<dbReference type="InterPro" id="IPR036020">
    <property type="entry name" value="WW_dom_sf"/>
</dbReference>
<keyword evidence="3" id="KW-1185">Reference proteome</keyword>
<dbReference type="GeneID" id="19950501"/>
<evidence type="ECO:0000313" key="3">
    <source>
        <dbReference type="Proteomes" id="UP000030762"/>
    </source>
</evidence>